<dbReference type="CDD" id="cd15831">
    <property type="entry name" value="BTAD"/>
    <property type="match status" value="1"/>
</dbReference>
<dbReference type="SMART" id="SM01043">
    <property type="entry name" value="BTAD"/>
    <property type="match status" value="1"/>
</dbReference>
<organism evidence="5 6">
    <name type="scientific">Streptomyces vastus</name>
    <dbReference type="NCBI Taxonomy" id="285451"/>
    <lineage>
        <taxon>Bacteria</taxon>
        <taxon>Bacillati</taxon>
        <taxon>Actinomycetota</taxon>
        <taxon>Actinomycetes</taxon>
        <taxon>Kitasatosporales</taxon>
        <taxon>Streptomycetaceae</taxon>
        <taxon>Streptomyces</taxon>
    </lineage>
</organism>
<dbReference type="SUPFAM" id="SSF48452">
    <property type="entry name" value="TPR-like"/>
    <property type="match status" value="1"/>
</dbReference>
<evidence type="ECO:0000313" key="6">
    <source>
        <dbReference type="Proteomes" id="UP001500151"/>
    </source>
</evidence>
<keyword evidence="6" id="KW-1185">Reference proteome</keyword>
<gene>
    <name evidence="5" type="ORF">GCM10010307_45840</name>
</gene>
<comment type="caution">
    <text evidence="5">The sequence shown here is derived from an EMBL/GenBank/DDBJ whole genome shotgun (WGS) entry which is preliminary data.</text>
</comment>
<dbReference type="Gene3D" id="1.10.10.10">
    <property type="entry name" value="Winged helix-like DNA-binding domain superfamily/Winged helix DNA-binding domain"/>
    <property type="match status" value="1"/>
</dbReference>
<name>A0ABN3R3M7_9ACTN</name>
<evidence type="ECO:0000256" key="1">
    <source>
        <dbReference type="ARBA" id="ARBA00023012"/>
    </source>
</evidence>
<reference evidence="5 6" key="1">
    <citation type="journal article" date="2019" name="Int. J. Syst. Evol. Microbiol.">
        <title>The Global Catalogue of Microorganisms (GCM) 10K type strain sequencing project: providing services to taxonomists for standard genome sequencing and annotation.</title>
        <authorList>
            <consortium name="The Broad Institute Genomics Platform"/>
            <consortium name="The Broad Institute Genome Sequencing Center for Infectious Disease"/>
            <person name="Wu L."/>
            <person name="Ma J."/>
        </authorList>
    </citation>
    <scope>NUCLEOTIDE SEQUENCE [LARGE SCALE GENOMIC DNA]</scope>
    <source>
        <strain evidence="5 6">JCM 4524</strain>
    </source>
</reference>
<evidence type="ECO:0000256" key="2">
    <source>
        <dbReference type="ARBA" id="ARBA00023015"/>
    </source>
</evidence>
<dbReference type="InterPro" id="IPR016032">
    <property type="entry name" value="Sig_transdc_resp-reg_C-effctor"/>
</dbReference>
<proteinExistence type="predicted"/>
<keyword evidence="2" id="KW-0805">Transcription regulation</keyword>
<dbReference type="EMBL" id="BAAASJ010000044">
    <property type="protein sequence ID" value="GAA2642711.1"/>
    <property type="molecule type" value="Genomic_DNA"/>
</dbReference>
<keyword evidence="1" id="KW-0902">Two-component regulatory system</keyword>
<keyword evidence="3" id="KW-0804">Transcription</keyword>
<dbReference type="InterPro" id="IPR051677">
    <property type="entry name" value="AfsR-DnrI-RedD_regulator"/>
</dbReference>
<dbReference type="PANTHER" id="PTHR35807">
    <property type="entry name" value="TRANSCRIPTIONAL REGULATOR REDD-RELATED"/>
    <property type="match status" value="1"/>
</dbReference>
<sequence>MLASLLLGVNEFVSLDHLVGYVWDGRPPTAYRTTLQAYIYRLRQLLGRTAGVELHTGNAGYMLEVDPVALDLRVFRHKVDEAREFVRSRDLNRATPELRGALSIWRGSALSGVPGEILQQEARFLEGERLAAYEELVSLEISLGNHRRIIPELSKLVSAHPLRETLAAQLVLALYRSGLQAEALQSYSTTRGRLREELGIEPGVELQELQKGILGRLPAAQIPVPAWSE</sequence>
<dbReference type="Pfam" id="PF03704">
    <property type="entry name" value="BTAD"/>
    <property type="match status" value="1"/>
</dbReference>
<dbReference type="Proteomes" id="UP001500151">
    <property type="component" value="Unassembled WGS sequence"/>
</dbReference>
<dbReference type="InterPro" id="IPR005158">
    <property type="entry name" value="BTAD"/>
</dbReference>
<feature type="domain" description="Bacterial transcriptional activator" evidence="4">
    <location>
        <begin position="70"/>
        <end position="214"/>
    </location>
</feature>
<dbReference type="Gene3D" id="1.25.40.10">
    <property type="entry name" value="Tetratricopeptide repeat domain"/>
    <property type="match status" value="1"/>
</dbReference>
<protein>
    <recommendedName>
        <fullName evidence="4">Bacterial transcriptional activator domain-containing protein</fullName>
    </recommendedName>
</protein>
<dbReference type="InterPro" id="IPR036388">
    <property type="entry name" value="WH-like_DNA-bd_sf"/>
</dbReference>
<dbReference type="SUPFAM" id="SSF46894">
    <property type="entry name" value="C-terminal effector domain of the bipartite response regulators"/>
    <property type="match status" value="1"/>
</dbReference>
<evidence type="ECO:0000259" key="4">
    <source>
        <dbReference type="SMART" id="SM01043"/>
    </source>
</evidence>
<dbReference type="InterPro" id="IPR011990">
    <property type="entry name" value="TPR-like_helical_dom_sf"/>
</dbReference>
<dbReference type="PANTHER" id="PTHR35807:SF1">
    <property type="entry name" value="TRANSCRIPTIONAL REGULATOR REDD"/>
    <property type="match status" value="1"/>
</dbReference>
<evidence type="ECO:0000313" key="5">
    <source>
        <dbReference type="EMBL" id="GAA2642711.1"/>
    </source>
</evidence>
<evidence type="ECO:0000256" key="3">
    <source>
        <dbReference type="ARBA" id="ARBA00023163"/>
    </source>
</evidence>
<accession>A0ABN3R3M7</accession>